<sequence>MQSFCRTFYNKRLKYSKSCNSRGPTASPTDHTRLHSEADVFNRLHVTIYNQMSHTGRLISSPRRHIASSKDVKNGHYSYRISQISDAFHVIVIDIDYLNIPTFYYFSRNIR</sequence>
<keyword evidence="2" id="KW-1185">Reference proteome</keyword>
<comment type="caution">
    <text evidence="1">The sequence shown here is derived from an EMBL/GenBank/DDBJ whole genome shotgun (WGS) entry which is preliminary data.</text>
</comment>
<accession>A0A9D4G312</accession>
<organism evidence="1 2">
    <name type="scientific">Dreissena polymorpha</name>
    <name type="common">Zebra mussel</name>
    <name type="synonym">Mytilus polymorpha</name>
    <dbReference type="NCBI Taxonomy" id="45954"/>
    <lineage>
        <taxon>Eukaryota</taxon>
        <taxon>Metazoa</taxon>
        <taxon>Spiralia</taxon>
        <taxon>Lophotrochozoa</taxon>
        <taxon>Mollusca</taxon>
        <taxon>Bivalvia</taxon>
        <taxon>Autobranchia</taxon>
        <taxon>Heteroconchia</taxon>
        <taxon>Euheterodonta</taxon>
        <taxon>Imparidentia</taxon>
        <taxon>Neoheterodontei</taxon>
        <taxon>Myida</taxon>
        <taxon>Dreissenoidea</taxon>
        <taxon>Dreissenidae</taxon>
        <taxon>Dreissena</taxon>
    </lineage>
</organism>
<gene>
    <name evidence="1" type="ORF">DPMN_138041</name>
</gene>
<evidence type="ECO:0000313" key="2">
    <source>
        <dbReference type="Proteomes" id="UP000828390"/>
    </source>
</evidence>
<dbReference type="Proteomes" id="UP000828390">
    <property type="component" value="Unassembled WGS sequence"/>
</dbReference>
<name>A0A9D4G312_DREPO</name>
<evidence type="ECO:0000313" key="1">
    <source>
        <dbReference type="EMBL" id="KAH3809665.1"/>
    </source>
</evidence>
<reference evidence="1" key="2">
    <citation type="submission" date="2020-11" db="EMBL/GenBank/DDBJ databases">
        <authorList>
            <person name="McCartney M.A."/>
            <person name="Auch B."/>
            <person name="Kono T."/>
            <person name="Mallez S."/>
            <person name="Becker A."/>
            <person name="Gohl D.M."/>
            <person name="Silverstein K.A.T."/>
            <person name="Koren S."/>
            <person name="Bechman K.B."/>
            <person name="Herman A."/>
            <person name="Abrahante J.E."/>
            <person name="Garbe J."/>
        </authorList>
    </citation>
    <scope>NUCLEOTIDE SEQUENCE</scope>
    <source>
        <strain evidence="1">Duluth1</strain>
        <tissue evidence="1">Whole animal</tissue>
    </source>
</reference>
<dbReference type="EMBL" id="JAIWYP010000006">
    <property type="protein sequence ID" value="KAH3809665.1"/>
    <property type="molecule type" value="Genomic_DNA"/>
</dbReference>
<reference evidence="1" key="1">
    <citation type="journal article" date="2019" name="bioRxiv">
        <title>The Genome of the Zebra Mussel, Dreissena polymorpha: A Resource for Invasive Species Research.</title>
        <authorList>
            <person name="McCartney M.A."/>
            <person name="Auch B."/>
            <person name="Kono T."/>
            <person name="Mallez S."/>
            <person name="Zhang Y."/>
            <person name="Obille A."/>
            <person name="Becker A."/>
            <person name="Abrahante J.E."/>
            <person name="Garbe J."/>
            <person name="Badalamenti J.P."/>
            <person name="Herman A."/>
            <person name="Mangelson H."/>
            <person name="Liachko I."/>
            <person name="Sullivan S."/>
            <person name="Sone E.D."/>
            <person name="Koren S."/>
            <person name="Silverstein K.A.T."/>
            <person name="Beckman K.B."/>
            <person name="Gohl D.M."/>
        </authorList>
    </citation>
    <scope>NUCLEOTIDE SEQUENCE</scope>
    <source>
        <strain evidence="1">Duluth1</strain>
        <tissue evidence="1">Whole animal</tissue>
    </source>
</reference>
<dbReference type="AlphaFoldDB" id="A0A9D4G312"/>
<proteinExistence type="predicted"/>
<protein>
    <submittedName>
        <fullName evidence="1">Uncharacterized protein</fullName>
    </submittedName>
</protein>